<evidence type="ECO:0000256" key="3">
    <source>
        <dbReference type="ARBA" id="ARBA00022723"/>
    </source>
</evidence>
<organism evidence="8 9">
    <name type="scientific">Solanum pinnatisectum</name>
    <name type="common">tansyleaf nightshade</name>
    <dbReference type="NCBI Taxonomy" id="50273"/>
    <lineage>
        <taxon>Eukaryota</taxon>
        <taxon>Viridiplantae</taxon>
        <taxon>Streptophyta</taxon>
        <taxon>Embryophyta</taxon>
        <taxon>Tracheophyta</taxon>
        <taxon>Spermatophyta</taxon>
        <taxon>Magnoliopsida</taxon>
        <taxon>eudicotyledons</taxon>
        <taxon>Gunneridae</taxon>
        <taxon>Pentapetalae</taxon>
        <taxon>asterids</taxon>
        <taxon>lamiids</taxon>
        <taxon>Solanales</taxon>
        <taxon>Solanaceae</taxon>
        <taxon>Solanoideae</taxon>
        <taxon>Solaneae</taxon>
        <taxon>Solanum</taxon>
    </lineage>
</organism>
<evidence type="ECO:0000256" key="2">
    <source>
        <dbReference type="ARBA" id="ARBA00012483"/>
    </source>
</evidence>
<keyword evidence="3" id="KW-0479">Metal-binding</keyword>
<sequence>MVRNPYCWTIEHQKDLLENDDQNLSKGKLFILCGIRKVYLNYYFTEDGNWRFYDRTYFIYEHTRRLCFDIEEHETWSSKFNQMVECLYVPLMYQPEMVQDIKDKALLIIQENDTYKNISIIIDIVHRIPQTIANLYQDHDHEEANEDELGLIEEQVAMNLMTLEETRVFVPVIPTSKDAIEGLEKVKVEKLNGDKSFGETCMICLGKLLTKDVVELTRMPCKHMFHGDCIIQWLEKNHVCPLCRFRMPFDKKKLIWPCNNGGF</sequence>
<keyword evidence="5" id="KW-0862">Zinc</keyword>
<keyword evidence="9" id="KW-1185">Reference proteome</keyword>
<dbReference type="PANTHER" id="PTHR15710:SF178">
    <property type="entry name" value="RING-H2 FINGER PROTEIN ATL50"/>
    <property type="match status" value="1"/>
</dbReference>
<proteinExistence type="predicted"/>
<accession>A0AAV9KIM6</accession>
<comment type="caution">
    <text evidence="8">The sequence shown here is derived from an EMBL/GenBank/DDBJ whole genome shotgun (WGS) entry which is preliminary data.</text>
</comment>
<dbReference type="SMART" id="SM00184">
    <property type="entry name" value="RING"/>
    <property type="match status" value="1"/>
</dbReference>
<dbReference type="GO" id="GO:0061630">
    <property type="term" value="F:ubiquitin protein ligase activity"/>
    <property type="evidence" value="ECO:0007669"/>
    <property type="project" value="UniProtKB-EC"/>
</dbReference>
<keyword evidence="4 6" id="KW-0863">Zinc-finger</keyword>
<evidence type="ECO:0000313" key="9">
    <source>
        <dbReference type="Proteomes" id="UP001311915"/>
    </source>
</evidence>
<dbReference type="InterPro" id="IPR013083">
    <property type="entry name" value="Znf_RING/FYVE/PHD"/>
</dbReference>
<protein>
    <recommendedName>
        <fullName evidence="2">RING-type E3 ubiquitin transferase</fullName>
        <ecNumber evidence="2">2.3.2.27</ecNumber>
    </recommendedName>
</protein>
<dbReference type="PANTHER" id="PTHR15710">
    <property type="entry name" value="E3 UBIQUITIN-PROTEIN LIGASE PRAJA"/>
    <property type="match status" value="1"/>
</dbReference>
<dbReference type="EMBL" id="JAWPEI010000010">
    <property type="protein sequence ID" value="KAK4713291.1"/>
    <property type="molecule type" value="Genomic_DNA"/>
</dbReference>
<name>A0AAV9KIM6_9SOLN</name>
<dbReference type="SUPFAM" id="SSF57850">
    <property type="entry name" value="RING/U-box"/>
    <property type="match status" value="1"/>
</dbReference>
<dbReference type="GO" id="GO:0008270">
    <property type="term" value="F:zinc ion binding"/>
    <property type="evidence" value="ECO:0007669"/>
    <property type="project" value="UniProtKB-KW"/>
</dbReference>
<evidence type="ECO:0000259" key="7">
    <source>
        <dbReference type="PROSITE" id="PS50089"/>
    </source>
</evidence>
<reference evidence="8 9" key="1">
    <citation type="submission" date="2023-10" db="EMBL/GenBank/DDBJ databases">
        <title>Genome-Wide Identification Analysis in wild type Solanum Pinnatisectum Reveals Some Genes Defensing Phytophthora Infestans.</title>
        <authorList>
            <person name="Sun C."/>
        </authorList>
    </citation>
    <scope>NUCLEOTIDE SEQUENCE [LARGE SCALE GENOMIC DNA]</scope>
    <source>
        <strain evidence="8">LQN</strain>
        <tissue evidence="8">Leaf</tissue>
    </source>
</reference>
<evidence type="ECO:0000256" key="5">
    <source>
        <dbReference type="ARBA" id="ARBA00022833"/>
    </source>
</evidence>
<evidence type="ECO:0000256" key="1">
    <source>
        <dbReference type="ARBA" id="ARBA00000900"/>
    </source>
</evidence>
<dbReference type="InterPro" id="IPR001841">
    <property type="entry name" value="Znf_RING"/>
</dbReference>
<dbReference type="GO" id="GO:0016567">
    <property type="term" value="P:protein ubiquitination"/>
    <property type="evidence" value="ECO:0007669"/>
    <property type="project" value="TreeGrafter"/>
</dbReference>
<dbReference type="FunFam" id="3.30.40.10:FF:000781">
    <property type="entry name" value="Uncharacterized protein"/>
    <property type="match status" value="1"/>
</dbReference>
<evidence type="ECO:0000256" key="6">
    <source>
        <dbReference type="PROSITE-ProRule" id="PRU00175"/>
    </source>
</evidence>
<evidence type="ECO:0000313" key="8">
    <source>
        <dbReference type="EMBL" id="KAK4713291.1"/>
    </source>
</evidence>
<dbReference type="Pfam" id="PF13639">
    <property type="entry name" value="zf-RING_2"/>
    <property type="match status" value="1"/>
</dbReference>
<dbReference type="Gene3D" id="3.30.40.10">
    <property type="entry name" value="Zinc/RING finger domain, C3HC4 (zinc finger)"/>
    <property type="match status" value="1"/>
</dbReference>
<evidence type="ECO:0000256" key="4">
    <source>
        <dbReference type="ARBA" id="ARBA00022771"/>
    </source>
</evidence>
<feature type="domain" description="RING-type" evidence="7">
    <location>
        <begin position="201"/>
        <end position="244"/>
    </location>
</feature>
<gene>
    <name evidence="8" type="ORF">R3W88_019198</name>
</gene>
<dbReference type="EC" id="2.3.2.27" evidence="2"/>
<dbReference type="GO" id="GO:0005737">
    <property type="term" value="C:cytoplasm"/>
    <property type="evidence" value="ECO:0007669"/>
    <property type="project" value="TreeGrafter"/>
</dbReference>
<dbReference type="PROSITE" id="PS50089">
    <property type="entry name" value="ZF_RING_2"/>
    <property type="match status" value="1"/>
</dbReference>
<dbReference type="Proteomes" id="UP001311915">
    <property type="component" value="Unassembled WGS sequence"/>
</dbReference>
<comment type="catalytic activity">
    <reaction evidence="1">
        <text>S-ubiquitinyl-[E2 ubiquitin-conjugating enzyme]-L-cysteine + [acceptor protein]-L-lysine = [E2 ubiquitin-conjugating enzyme]-L-cysteine + N(6)-ubiquitinyl-[acceptor protein]-L-lysine.</text>
        <dbReference type="EC" id="2.3.2.27"/>
    </reaction>
</comment>
<dbReference type="AlphaFoldDB" id="A0AAV9KIM6"/>